<keyword evidence="3" id="KW-1185">Reference proteome</keyword>
<reference evidence="3" key="1">
    <citation type="submission" date="2016-10" db="EMBL/GenBank/DDBJ databases">
        <authorList>
            <person name="Varghese N."/>
            <person name="Submissions S."/>
        </authorList>
    </citation>
    <scope>NUCLEOTIDE SEQUENCE [LARGE SCALE GENOMIC DNA]</scope>
    <source>
        <strain evidence="3">CGMCC 1.7739</strain>
    </source>
</reference>
<evidence type="ECO:0000313" key="3">
    <source>
        <dbReference type="Proteomes" id="UP000198876"/>
    </source>
</evidence>
<organism evidence="2 3">
    <name type="scientific">Halopelagius inordinatus</name>
    <dbReference type="NCBI Taxonomy" id="553467"/>
    <lineage>
        <taxon>Archaea</taxon>
        <taxon>Methanobacteriati</taxon>
        <taxon>Methanobacteriota</taxon>
        <taxon>Stenosarchaea group</taxon>
        <taxon>Halobacteria</taxon>
        <taxon>Halobacteriales</taxon>
        <taxon>Haloferacaceae</taxon>
    </lineage>
</organism>
<dbReference type="AlphaFoldDB" id="A0A1I2WUI4"/>
<dbReference type="STRING" id="553467.SAMN04488063_0006"/>
<accession>A0A1I2WUI4</accession>
<evidence type="ECO:0000256" key="1">
    <source>
        <dbReference type="SAM" id="Coils"/>
    </source>
</evidence>
<evidence type="ECO:0000313" key="2">
    <source>
        <dbReference type="EMBL" id="SFH05010.1"/>
    </source>
</evidence>
<protein>
    <submittedName>
        <fullName evidence="2">Uncharacterized protein</fullName>
    </submittedName>
</protein>
<keyword evidence="1" id="KW-0175">Coiled coil</keyword>
<dbReference type="EMBL" id="FOOQ01000010">
    <property type="protein sequence ID" value="SFH05010.1"/>
    <property type="molecule type" value="Genomic_DNA"/>
</dbReference>
<sequence>MTPSPPSLTAESPAERRLAAIHSNRETLEARAARARRERIEWEWDVATLMAGADSTMIDDPEVYLDAADGFDGVKVYFRRFCEMHAPPTTG</sequence>
<proteinExistence type="predicted"/>
<dbReference type="Proteomes" id="UP000198876">
    <property type="component" value="Unassembled WGS sequence"/>
</dbReference>
<gene>
    <name evidence="2" type="ORF">SAMN04488063_0006</name>
</gene>
<name>A0A1I2WUI4_9EURY</name>
<feature type="coiled-coil region" evidence="1">
    <location>
        <begin position="18"/>
        <end position="45"/>
    </location>
</feature>